<dbReference type="Proteomes" id="UP000008372">
    <property type="component" value="Unassembled WGS sequence"/>
</dbReference>
<reference evidence="1 2" key="1">
    <citation type="journal article" date="2014" name="Environ. Microbiol.">
        <title>Comparative genomics of the marine bacterial genus Glaciecola reveals the high degree of genomic diversity and genomic characteristic for cold adaptation.</title>
        <authorList>
            <person name="Qin Q.L."/>
            <person name="Xie B.B."/>
            <person name="Yu Y."/>
            <person name="Shu Y.L."/>
            <person name="Rong J.C."/>
            <person name="Zhang Y.J."/>
            <person name="Zhao D.L."/>
            <person name="Chen X.L."/>
            <person name="Zhang X.Y."/>
            <person name="Chen B."/>
            <person name="Zhou B.C."/>
            <person name="Zhang Y.Z."/>
        </authorList>
    </citation>
    <scope>NUCLEOTIDE SEQUENCE [LARGE SCALE GENOMIC DNA]</scope>
    <source>
        <strain evidence="1 2">NO2</strain>
    </source>
</reference>
<keyword evidence="2" id="KW-1185">Reference proteome</keyword>
<accession>A0ABQ0I435</accession>
<comment type="caution">
    <text evidence="1">The sequence shown here is derived from an EMBL/GenBank/DDBJ whole genome shotgun (WGS) entry which is preliminary data.</text>
</comment>
<protein>
    <submittedName>
        <fullName evidence="1">Uncharacterized protein</fullName>
    </submittedName>
</protein>
<evidence type="ECO:0000313" key="1">
    <source>
        <dbReference type="EMBL" id="GAC04087.1"/>
    </source>
</evidence>
<gene>
    <name evidence="1" type="ORF">GAGA_1229</name>
</gene>
<proteinExistence type="predicted"/>
<sequence>MAKWIRLADMLVSDDRQLLKAGSTTQYKSSVQITPQVASQ</sequence>
<organism evidence="1 2">
    <name type="scientific">Paraglaciecola agarilytica NO2</name>
    <dbReference type="NCBI Taxonomy" id="1125747"/>
    <lineage>
        <taxon>Bacteria</taxon>
        <taxon>Pseudomonadati</taxon>
        <taxon>Pseudomonadota</taxon>
        <taxon>Gammaproteobacteria</taxon>
        <taxon>Alteromonadales</taxon>
        <taxon>Alteromonadaceae</taxon>
        <taxon>Paraglaciecola</taxon>
    </lineage>
</organism>
<dbReference type="EMBL" id="BAEK01000021">
    <property type="protein sequence ID" value="GAC04087.1"/>
    <property type="molecule type" value="Genomic_DNA"/>
</dbReference>
<evidence type="ECO:0000313" key="2">
    <source>
        <dbReference type="Proteomes" id="UP000008372"/>
    </source>
</evidence>
<name>A0ABQ0I435_9ALTE</name>